<dbReference type="Pfam" id="PF21686">
    <property type="entry name" value="LigD_Prim-Pol"/>
    <property type="match status" value="1"/>
</dbReference>
<dbReference type="InterPro" id="IPR014145">
    <property type="entry name" value="LigD_pol_dom"/>
</dbReference>
<gene>
    <name evidence="2" type="ORF">CIB95_08535</name>
</gene>
<accession>A0A263BUQ8</accession>
<dbReference type="PANTHER" id="PTHR42705:SF2">
    <property type="entry name" value="BIFUNCTIONAL NON-HOMOLOGOUS END JOINING PROTEIN LIGD"/>
    <property type="match status" value="1"/>
</dbReference>
<keyword evidence="3" id="KW-1185">Reference proteome</keyword>
<reference evidence="3" key="1">
    <citation type="submission" date="2017-08" db="EMBL/GenBank/DDBJ databases">
        <authorList>
            <person name="Huang Z."/>
        </authorList>
    </citation>
    <scope>NUCLEOTIDE SEQUENCE [LARGE SCALE GENOMIC DNA]</scope>
    <source>
        <strain evidence="3">SA5d-4</strain>
    </source>
</reference>
<evidence type="ECO:0000259" key="1">
    <source>
        <dbReference type="Pfam" id="PF21686"/>
    </source>
</evidence>
<reference evidence="2 3" key="2">
    <citation type="submission" date="2017-09" db="EMBL/GenBank/DDBJ databases">
        <title>Bacillus patelloidae sp. nov., isolated from the intestinal tract of a marine limpet.</title>
        <authorList>
            <person name="Liu R."/>
            <person name="Dong C."/>
            <person name="Shao Z."/>
        </authorList>
    </citation>
    <scope>NUCLEOTIDE SEQUENCE [LARGE SCALE GENOMIC DNA]</scope>
    <source>
        <strain evidence="2 3">SA5d-4</strain>
    </source>
</reference>
<protein>
    <recommendedName>
        <fullName evidence="1">DNA ligase D polymerase domain-containing protein</fullName>
    </recommendedName>
</protein>
<comment type="caution">
    <text evidence="2">The sequence shown here is derived from an EMBL/GenBank/DDBJ whole genome shotgun (WGS) entry which is preliminary data.</text>
</comment>
<evidence type="ECO:0000313" key="3">
    <source>
        <dbReference type="Proteomes" id="UP000217083"/>
    </source>
</evidence>
<feature type="domain" description="DNA ligase D polymerase" evidence="1">
    <location>
        <begin position="34"/>
        <end position="278"/>
    </location>
</feature>
<dbReference type="NCBIfam" id="TIGR02778">
    <property type="entry name" value="ligD_pol"/>
    <property type="match status" value="1"/>
</dbReference>
<dbReference type="InterPro" id="IPR052171">
    <property type="entry name" value="NHEJ_LigD"/>
</dbReference>
<proteinExistence type="predicted"/>
<dbReference type="Proteomes" id="UP000217083">
    <property type="component" value="Unassembled WGS sequence"/>
</dbReference>
<name>A0A263BUQ8_9BACI</name>
<organism evidence="2 3">
    <name type="scientific">Lottiidibacillus patelloidae</name>
    <dbReference type="NCBI Taxonomy" id="2670334"/>
    <lineage>
        <taxon>Bacteria</taxon>
        <taxon>Bacillati</taxon>
        <taxon>Bacillota</taxon>
        <taxon>Bacilli</taxon>
        <taxon>Bacillales</taxon>
        <taxon>Bacillaceae</taxon>
        <taxon>Lottiidibacillus</taxon>
    </lineage>
</organism>
<evidence type="ECO:0000313" key="2">
    <source>
        <dbReference type="EMBL" id="OZM57491.1"/>
    </source>
</evidence>
<dbReference type="Gene3D" id="3.90.920.10">
    <property type="entry name" value="DNA primase, PRIM domain"/>
    <property type="match status" value="1"/>
</dbReference>
<sequence length="306" mass="35419">MHMGASKNERIKLTINDQEVAITNPMKKLWPSITKSEYINYLITVSPLLLPYLRKRLLTVIRYPNGVQNEAFFQKNSPEYTPDFVETKMDDGKNYILCSNLETLIWLGNQGAIEYHIPFQQFDENGPREIVFDLDPPSRDHFLLAIEAALIIKEILEKLNIVSYIKTSGNKGMQILIPLLSNSFTYEETKVFTAFIASYLVNKEPKWFTIERLKKNRKERLYVDFIQHAEGKTIIAPYSVRGNEDALVSTPLQWSEVTRQLNPSTFTMGEVINRIKGENHLKLNLKEMEIKNKGLHQLIKNINNLT</sequence>
<dbReference type="PANTHER" id="PTHR42705">
    <property type="entry name" value="BIFUNCTIONAL NON-HOMOLOGOUS END JOINING PROTEIN LIGD"/>
    <property type="match status" value="1"/>
</dbReference>
<dbReference type="EMBL" id="NPIA01000003">
    <property type="protein sequence ID" value="OZM57491.1"/>
    <property type="molecule type" value="Genomic_DNA"/>
</dbReference>
<dbReference type="AlphaFoldDB" id="A0A263BUQ8"/>